<dbReference type="Pfam" id="PF13181">
    <property type="entry name" value="TPR_8"/>
    <property type="match status" value="1"/>
</dbReference>
<keyword evidence="2" id="KW-1133">Transmembrane helix</keyword>
<dbReference type="SUPFAM" id="SSF48452">
    <property type="entry name" value="TPR-like"/>
    <property type="match status" value="1"/>
</dbReference>
<reference evidence="3 4" key="2">
    <citation type="submission" date="2019-09" db="EMBL/GenBank/DDBJ databases">
        <title>Complete Genome Sequence and Methylome Analysis of free living Spirochaetas.</title>
        <authorList>
            <person name="Leshcheva N."/>
            <person name="Mikheeva N."/>
        </authorList>
    </citation>
    <scope>NUCLEOTIDE SEQUENCE [LARGE SCALE GENOMIC DNA]</scope>
    <source>
        <strain evidence="3 4">P</strain>
    </source>
</reference>
<protein>
    <submittedName>
        <fullName evidence="3">Tetratricopeptide repeat protein</fullName>
    </submittedName>
</protein>
<accession>A0A5C1Q7V8</accession>
<dbReference type="EMBL" id="CP035807">
    <property type="protein sequence ID" value="QEN04163.1"/>
    <property type="molecule type" value="Genomic_DNA"/>
</dbReference>
<evidence type="ECO:0000313" key="3">
    <source>
        <dbReference type="EMBL" id="QEN04163.1"/>
    </source>
</evidence>
<evidence type="ECO:0000256" key="2">
    <source>
        <dbReference type="SAM" id="Phobius"/>
    </source>
</evidence>
<organism evidence="3 4">
    <name type="scientific">Thiospirochaeta perfilievii</name>
    <dbReference type="NCBI Taxonomy" id="252967"/>
    <lineage>
        <taxon>Bacteria</taxon>
        <taxon>Pseudomonadati</taxon>
        <taxon>Spirochaetota</taxon>
        <taxon>Spirochaetia</taxon>
        <taxon>Spirochaetales</taxon>
        <taxon>Spirochaetaceae</taxon>
        <taxon>Thiospirochaeta</taxon>
    </lineage>
</organism>
<dbReference type="PROSITE" id="PS50005">
    <property type="entry name" value="TPR"/>
    <property type="match status" value="1"/>
</dbReference>
<gene>
    <name evidence="3" type="ORF">EW093_05410</name>
</gene>
<evidence type="ECO:0000256" key="1">
    <source>
        <dbReference type="PROSITE-ProRule" id="PRU00339"/>
    </source>
</evidence>
<keyword evidence="4" id="KW-1185">Reference proteome</keyword>
<dbReference type="Gene3D" id="1.25.40.10">
    <property type="entry name" value="Tetratricopeptide repeat domain"/>
    <property type="match status" value="1"/>
</dbReference>
<reference evidence="3 4" key="1">
    <citation type="submission" date="2019-02" db="EMBL/GenBank/DDBJ databases">
        <authorList>
            <person name="Fomenkov A."/>
            <person name="Dubinina G."/>
            <person name="Grabovich M."/>
            <person name="Vincze T."/>
            <person name="Roberts R.J."/>
        </authorList>
    </citation>
    <scope>NUCLEOTIDE SEQUENCE [LARGE SCALE GENOMIC DNA]</scope>
    <source>
        <strain evidence="3 4">P</strain>
    </source>
</reference>
<feature type="transmembrane region" description="Helical" evidence="2">
    <location>
        <begin position="7"/>
        <end position="38"/>
    </location>
</feature>
<dbReference type="SMART" id="SM00028">
    <property type="entry name" value="TPR"/>
    <property type="match status" value="3"/>
</dbReference>
<dbReference type="Proteomes" id="UP000323824">
    <property type="component" value="Chromosome"/>
</dbReference>
<proteinExistence type="predicted"/>
<dbReference type="InterPro" id="IPR019734">
    <property type="entry name" value="TPR_rpt"/>
</dbReference>
<dbReference type="AlphaFoldDB" id="A0A5C1Q7V8"/>
<dbReference type="InterPro" id="IPR011990">
    <property type="entry name" value="TPR-like_helical_dom_sf"/>
</dbReference>
<feature type="repeat" description="TPR" evidence="1">
    <location>
        <begin position="185"/>
        <end position="218"/>
    </location>
</feature>
<name>A0A5C1Q7V8_9SPIO</name>
<sequence length="271" mass="31287">MFNRRSIYLFLGSATLCSLFFNGLFIYVFAISILIILFMNRGLIYTLRANKELMNKNEQRGYELLTKAYKAGGIPVIVINGYIFISLKMGKYDIALDAINRVLNNELGFKIKDTHKNMILTQKALYLWQIGDLPGGVDILDELYKKEYRTSIFYGNYGTLLYLNGQIEKAKKIGLEGYDYDPKDKVTLDNLVSIFIELKDFDLAEKYFNELLELNPTFAEAFYHGALIKLNQNSFDEAINLYQRCKEYTLHNVSTISNDDLETLEKKLSVK</sequence>
<keyword evidence="1" id="KW-0802">TPR repeat</keyword>
<keyword evidence="2" id="KW-0472">Membrane</keyword>
<evidence type="ECO:0000313" key="4">
    <source>
        <dbReference type="Proteomes" id="UP000323824"/>
    </source>
</evidence>
<dbReference type="RefSeq" id="WP_149567414.1">
    <property type="nucleotide sequence ID" value="NZ_CP035807.1"/>
</dbReference>
<dbReference type="OrthoDB" id="9769030at2"/>
<keyword evidence="2" id="KW-0812">Transmembrane</keyword>
<dbReference type="KEGG" id="sper:EW093_05410"/>